<dbReference type="PROSITE" id="PS51192">
    <property type="entry name" value="HELICASE_ATP_BIND_1"/>
    <property type="match status" value="1"/>
</dbReference>
<name>A0A4Y6EIQ9_9CAUD</name>
<gene>
    <name evidence="5" type="primary">134</name>
    <name evidence="5" type="ORF">SEA_PUPPER_134</name>
</gene>
<evidence type="ECO:0000256" key="2">
    <source>
        <dbReference type="SAM" id="MobiDB-lite"/>
    </source>
</evidence>
<dbReference type="InterPro" id="IPR027417">
    <property type="entry name" value="P-loop_NTPase"/>
</dbReference>
<dbReference type="GO" id="GO:0003677">
    <property type="term" value="F:DNA binding"/>
    <property type="evidence" value="ECO:0007669"/>
    <property type="project" value="InterPro"/>
</dbReference>
<accession>A0A4Y6EIQ9</accession>
<dbReference type="GeneID" id="64766153"/>
<dbReference type="PROSITE" id="PS51194">
    <property type="entry name" value="HELICASE_CTER"/>
    <property type="match status" value="1"/>
</dbReference>
<dbReference type="Pfam" id="PF04851">
    <property type="entry name" value="ResIII"/>
    <property type="match status" value="1"/>
</dbReference>
<dbReference type="KEGG" id="vg:64766153"/>
<dbReference type="SUPFAM" id="SSF52540">
    <property type="entry name" value="P-loop containing nucleoside triphosphate hydrolases"/>
    <property type="match status" value="2"/>
</dbReference>
<evidence type="ECO:0000313" key="5">
    <source>
        <dbReference type="EMBL" id="QDF18620.1"/>
    </source>
</evidence>
<sequence>MLPLLPSDNLEEDIRLALEYGREVVIVEEHPEYPGCLIFQPWEMGRQEFYERYSDWVSRHLTLNRLFTLADFVADLDENNTAALFAPSTKQTLDDFERWSRPLEIEGYELRPFQNFALNHAIERSRTGNGNAGRLYFWNWSPGSGKSFISAAGVKVLIENGDVDMAIVICPSPFKEDLRRFYDVAGLPNVINSHAKPDVRKARYQQRLDEGVKVFVMNYEKLRTDFTAISALTKKKRVVFVVDEVHSLLSDGAPNQARKCLDKIVKACAATMWALTATPVNGNALRYRDVYSLDGFPRKNPLGTKAEFVKKYTKNVTHIPITKPNGASFELVNYEWDRSKLHEVRHLVGDRNSAVRKSDRGVREQFKGLECVVTPVPRTRELKELYSIIRTLAAEAREAGEPTAPYVLAMRIASICPEFLQYSSSPIAQFLAQDYPQLCTRAGSNKIWMLNEQLRSIREAGDQALVFCHWTNMGILPMAKMIEVPHVLHYGVGQSAEESQAAKDSFKSNPDITAFLSSDAGATGISMQNARYVISVDPVYSYDLFSQRNNRIDRVDSYLDGLTASVMVTENSTIEQRIWQTCEKNRLLSESVQGTREDLSYRNDEAPPSDHGWYLGLDEGASVQ</sequence>
<dbReference type="Pfam" id="PF00271">
    <property type="entry name" value="Helicase_C"/>
    <property type="match status" value="1"/>
</dbReference>
<dbReference type="RefSeq" id="YP_010058922.1">
    <property type="nucleotide sequence ID" value="NC_054723.1"/>
</dbReference>
<dbReference type="PANTHER" id="PTHR10799">
    <property type="entry name" value="SNF2/RAD54 HELICASE FAMILY"/>
    <property type="match status" value="1"/>
</dbReference>
<dbReference type="Proteomes" id="UP000318375">
    <property type="component" value="Segment"/>
</dbReference>
<dbReference type="CDD" id="cd18793">
    <property type="entry name" value="SF2_C_SNF"/>
    <property type="match status" value="1"/>
</dbReference>
<keyword evidence="5" id="KW-0547">Nucleotide-binding</keyword>
<keyword evidence="1" id="KW-0378">Hydrolase</keyword>
<dbReference type="InterPro" id="IPR014001">
    <property type="entry name" value="Helicase_ATP-bd"/>
</dbReference>
<dbReference type="EMBL" id="MK977695">
    <property type="protein sequence ID" value="QDF18620.1"/>
    <property type="molecule type" value="Genomic_DNA"/>
</dbReference>
<feature type="domain" description="Helicase C-terminal" evidence="4">
    <location>
        <begin position="449"/>
        <end position="600"/>
    </location>
</feature>
<evidence type="ECO:0000259" key="4">
    <source>
        <dbReference type="PROSITE" id="PS51194"/>
    </source>
</evidence>
<protein>
    <submittedName>
        <fullName evidence="5">DNA helicase</fullName>
    </submittedName>
</protein>
<dbReference type="InterPro" id="IPR006935">
    <property type="entry name" value="Helicase/UvrB_N"/>
</dbReference>
<dbReference type="GO" id="GO:0005524">
    <property type="term" value="F:ATP binding"/>
    <property type="evidence" value="ECO:0007669"/>
    <property type="project" value="InterPro"/>
</dbReference>
<dbReference type="GO" id="GO:0016787">
    <property type="term" value="F:hydrolase activity"/>
    <property type="evidence" value="ECO:0007669"/>
    <property type="project" value="UniProtKB-KW"/>
</dbReference>
<dbReference type="InterPro" id="IPR049730">
    <property type="entry name" value="SNF2/RAD54-like_C"/>
</dbReference>
<reference evidence="5 6" key="1">
    <citation type="submission" date="2019-05" db="EMBL/GenBank/DDBJ databases">
        <authorList>
            <person name="Pope W.H."/>
            <person name="Garlena R.A."/>
            <person name="Russell D.A."/>
            <person name="Jacobs-Sera D."/>
            <person name="Hatfull G.F."/>
        </authorList>
    </citation>
    <scope>NUCLEOTIDE SEQUENCE [LARGE SCALE GENOMIC DNA]</scope>
</reference>
<dbReference type="SMART" id="SM00487">
    <property type="entry name" value="DEXDc"/>
    <property type="match status" value="1"/>
</dbReference>
<evidence type="ECO:0000256" key="1">
    <source>
        <dbReference type="ARBA" id="ARBA00022801"/>
    </source>
</evidence>
<feature type="region of interest" description="Disordered" evidence="2">
    <location>
        <begin position="598"/>
        <end position="624"/>
    </location>
</feature>
<dbReference type="Gene3D" id="3.40.50.300">
    <property type="entry name" value="P-loop containing nucleotide triphosphate hydrolases"/>
    <property type="match status" value="2"/>
</dbReference>
<organism evidence="5 6">
    <name type="scientific">Gordonia phage Pupper</name>
    <dbReference type="NCBI Taxonomy" id="2571249"/>
    <lineage>
        <taxon>Viruses</taxon>
        <taxon>Duplodnaviria</taxon>
        <taxon>Heunggongvirae</taxon>
        <taxon>Uroviricota</taxon>
        <taxon>Caudoviricetes</taxon>
        <taxon>Puppervirus</taxon>
        <taxon>Puppervirus Pupper</taxon>
    </lineage>
</organism>
<dbReference type="InterPro" id="IPR001650">
    <property type="entry name" value="Helicase_C-like"/>
</dbReference>
<evidence type="ECO:0000313" key="6">
    <source>
        <dbReference type="Proteomes" id="UP000318375"/>
    </source>
</evidence>
<keyword evidence="5" id="KW-0067">ATP-binding</keyword>
<feature type="domain" description="Helicase ATP-binding" evidence="3">
    <location>
        <begin position="175"/>
        <end position="297"/>
    </location>
</feature>
<dbReference type="GO" id="GO:0004386">
    <property type="term" value="F:helicase activity"/>
    <property type="evidence" value="ECO:0007669"/>
    <property type="project" value="UniProtKB-KW"/>
</dbReference>
<evidence type="ECO:0000259" key="3">
    <source>
        <dbReference type="PROSITE" id="PS51192"/>
    </source>
</evidence>
<keyword evidence="5" id="KW-0347">Helicase</keyword>
<proteinExistence type="predicted"/>
<keyword evidence="6" id="KW-1185">Reference proteome</keyword>